<keyword evidence="3" id="KW-0862">Zinc</keyword>
<dbReference type="Proteomes" id="UP001152803">
    <property type="component" value="Unassembled WGS sequence"/>
</dbReference>
<keyword evidence="8" id="KW-1185">Reference proteome</keyword>
<feature type="domain" description="RING-type" evidence="6">
    <location>
        <begin position="7"/>
        <end position="61"/>
    </location>
</feature>
<dbReference type="GO" id="GO:0008270">
    <property type="term" value="F:zinc ion binding"/>
    <property type="evidence" value="ECO:0007669"/>
    <property type="project" value="UniProtKB-KW"/>
</dbReference>
<dbReference type="SUPFAM" id="SSF57850">
    <property type="entry name" value="RING/U-box"/>
    <property type="match status" value="1"/>
</dbReference>
<dbReference type="InterPro" id="IPR001841">
    <property type="entry name" value="Znf_RING"/>
</dbReference>
<dbReference type="InterPro" id="IPR013083">
    <property type="entry name" value="Znf_RING/FYVE/PHD"/>
</dbReference>
<evidence type="ECO:0000256" key="4">
    <source>
        <dbReference type="PROSITE-ProRule" id="PRU00175"/>
    </source>
</evidence>
<keyword evidence="1" id="KW-0479">Metal-binding</keyword>
<dbReference type="Pfam" id="PF13445">
    <property type="entry name" value="zf-RING_UBOX"/>
    <property type="match status" value="1"/>
</dbReference>
<evidence type="ECO:0000259" key="6">
    <source>
        <dbReference type="PROSITE" id="PS50089"/>
    </source>
</evidence>
<name>A0A9Q1DUG8_CONCO</name>
<evidence type="ECO:0000256" key="2">
    <source>
        <dbReference type="ARBA" id="ARBA00022771"/>
    </source>
</evidence>
<dbReference type="GO" id="GO:0061630">
    <property type="term" value="F:ubiquitin protein ligase activity"/>
    <property type="evidence" value="ECO:0007669"/>
    <property type="project" value="TreeGrafter"/>
</dbReference>
<dbReference type="EMBL" id="JAFJMO010000003">
    <property type="protein sequence ID" value="KAJ8281951.1"/>
    <property type="molecule type" value="Genomic_DNA"/>
</dbReference>
<evidence type="ECO:0000313" key="7">
    <source>
        <dbReference type="EMBL" id="KAJ8281951.1"/>
    </source>
</evidence>
<dbReference type="PROSITE" id="PS00518">
    <property type="entry name" value="ZF_RING_1"/>
    <property type="match status" value="1"/>
</dbReference>
<proteinExistence type="predicted"/>
<feature type="compositionally biased region" description="Acidic residues" evidence="5">
    <location>
        <begin position="96"/>
        <end position="109"/>
    </location>
</feature>
<dbReference type="AlphaFoldDB" id="A0A9Q1DUG8"/>
<dbReference type="PROSITE" id="PS50089">
    <property type="entry name" value="ZF_RING_2"/>
    <property type="match status" value="1"/>
</dbReference>
<evidence type="ECO:0000256" key="5">
    <source>
        <dbReference type="SAM" id="MobiDB-lite"/>
    </source>
</evidence>
<dbReference type="SMART" id="SM00184">
    <property type="entry name" value="RING"/>
    <property type="match status" value="1"/>
</dbReference>
<organism evidence="7 8">
    <name type="scientific">Conger conger</name>
    <name type="common">Conger eel</name>
    <name type="synonym">Muraena conger</name>
    <dbReference type="NCBI Taxonomy" id="82655"/>
    <lineage>
        <taxon>Eukaryota</taxon>
        <taxon>Metazoa</taxon>
        <taxon>Chordata</taxon>
        <taxon>Craniata</taxon>
        <taxon>Vertebrata</taxon>
        <taxon>Euteleostomi</taxon>
        <taxon>Actinopterygii</taxon>
        <taxon>Neopterygii</taxon>
        <taxon>Teleostei</taxon>
        <taxon>Anguilliformes</taxon>
        <taxon>Congridae</taxon>
        <taxon>Conger</taxon>
    </lineage>
</organism>
<feature type="region of interest" description="Disordered" evidence="5">
    <location>
        <begin position="94"/>
        <end position="128"/>
    </location>
</feature>
<sequence>MCSELECGICYRMYNTGRRSPRELSCGHTFCERCLVTLSRPSTPQNIARPGDVAIVCPLCRCSSSVLGSEGVRLALRLNEGVLGRILAARVLDSGSAEDTESEDEDNEDVEKNRGVQGSTAPPRTRKGKLWRSMKRFCGRLTGNSNQDSRRGGSEYMTDGDIRDLALMSCYMM</sequence>
<dbReference type="Gene3D" id="3.30.40.10">
    <property type="entry name" value="Zinc/RING finger domain, C3HC4 (zinc finger)"/>
    <property type="match status" value="1"/>
</dbReference>
<evidence type="ECO:0000313" key="8">
    <source>
        <dbReference type="Proteomes" id="UP001152803"/>
    </source>
</evidence>
<dbReference type="InterPro" id="IPR017907">
    <property type="entry name" value="Znf_RING_CS"/>
</dbReference>
<dbReference type="PANTHER" id="PTHR22791:SF14">
    <property type="entry name" value="RING FINGER PROTEIN 227"/>
    <property type="match status" value="1"/>
</dbReference>
<comment type="caution">
    <text evidence="7">The sequence shown here is derived from an EMBL/GenBank/DDBJ whole genome shotgun (WGS) entry which is preliminary data.</text>
</comment>
<keyword evidence="2 4" id="KW-0863">Zinc-finger</keyword>
<dbReference type="GO" id="GO:0016567">
    <property type="term" value="P:protein ubiquitination"/>
    <property type="evidence" value="ECO:0007669"/>
    <property type="project" value="TreeGrafter"/>
</dbReference>
<accession>A0A9Q1DUG8</accession>
<dbReference type="PANTHER" id="PTHR22791">
    <property type="entry name" value="RING-TYPE DOMAIN-CONTAINING PROTEIN"/>
    <property type="match status" value="1"/>
</dbReference>
<gene>
    <name evidence="7" type="ORF">COCON_G00044700</name>
</gene>
<reference evidence="7" key="1">
    <citation type="journal article" date="2023" name="Science">
        <title>Genome structures resolve the early diversification of teleost fishes.</title>
        <authorList>
            <person name="Parey E."/>
            <person name="Louis A."/>
            <person name="Montfort J."/>
            <person name="Bouchez O."/>
            <person name="Roques C."/>
            <person name="Iampietro C."/>
            <person name="Lluch J."/>
            <person name="Castinel A."/>
            <person name="Donnadieu C."/>
            <person name="Desvignes T."/>
            <person name="Floi Bucao C."/>
            <person name="Jouanno E."/>
            <person name="Wen M."/>
            <person name="Mejri S."/>
            <person name="Dirks R."/>
            <person name="Jansen H."/>
            <person name="Henkel C."/>
            <person name="Chen W.J."/>
            <person name="Zahm M."/>
            <person name="Cabau C."/>
            <person name="Klopp C."/>
            <person name="Thompson A.W."/>
            <person name="Robinson-Rechavi M."/>
            <person name="Braasch I."/>
            <person name="Lecointre G."/>
            <person name="Bobe J."/>
            <person name="Postlethwait J.H."/>
            <person name="Berthelot C."/>
            <person name="Roest Crollius H."/>
            <person name="Guiguen Y."/>
        </authorList>
    </citation>
    <scope>NUCLEOTIDE SEQUENCE</scope>
    <source>
        <strain evidence="7">Concon-B</strain>
    </source>
</reference>
<dbReference type="InterPro" id="IPR027370">
    <property type="entry name" value="Znf-RING_euk"/>
</dbReference>
<dbReference type="InterPro" id="IPR051435">
    <property type="entry name" value="RING_finger_E3_ubiq-ligases"/>
</dbReference>
<dbReference type="OrthoDB" id="252722at2759"/>
<protein>
    <recommendedName>
        <fullName evidence="6">RING-type domain-containing protein</fullName>
    </recommendedName>
</protein>
<evidence type="ECO:0000256" key="3">
    <source>
        <dbReference type="ARBA" id="ARBA00022833"/>
    </source>
</evidence>
<evidence type="ECO:0000256" key="1">
    <source>
        <dbReference type="ARBA" id="ARBA00022723"/>
    </source>
</evidence>